<dbReference type="STRING" id="1415166.NONO_c15670"/>
<dbReference type="RefSeq" id="WP_025347881.1">
    <property type="nucleotide sequence ID" value="NZ_CP006850.1"/>
</dbReference>
<feature type="region of interest" description="Disordered" evidence="1">
    <location>
        <begin position="63"/>
        <end position="91"/>
    </location>
</feature>
<accession>W5TBP8</accession>
<dbReference type="PATRIC" id="fig|1415166.3.peg.1593"/>
<dbReference type="eggNOG" id="ENOG50337Q8">
    <property type="taxonomic scope" value="Bacteria"/>
</dbReference>
<feature type="compositionally biased region" description="Gly residues" evidence="1">
    <location>
        <begin position="186"/>
        <end position="202"/>
    </location>
</feature>
<gene>
    <name evidence="2" type="ORF">NONO_c15670</name>
</gene>
<evidence type="ECO:0000256" key="1">
    <source>
        <dbReference type="SAM" id="MobiDB-lite"/>
    </source>
</evidence>
<organism evidence="2 3">
    <name type="scientific">Nocardia nova SH22a</name>
    <dbReference type="NCBI Taxonomy" id="1415166"/>
    <lineage>
        <taxon>Bacteria</taxon>
        <taxon>Bacillati</taxon>
        <taxon>Actinomycetota</taxon>
        <taxon>Actinomycetes</taxon>
        <taxon>Mycobacteriales</taxon>
        <taxon>Nocardiaceae</taxon>
        <taxon>Nocardia</taxon>
    </lineage>
</organism>
<sequence length="242" mass="23264">MSEPTSQPPGPQPGEPEHTWGAPQTAPPATWSTKRSLAAAGIAVVIAAAGGGIVYAATHSSGNSGHGPGGGPGMSWGGGHNSAGPGGMNASGQSLHGQFVISDGNGGYTTEITQTGTVTAVSDTSITAKSADDFSQTYTISDSTQRSEVKVGDTVRIQGTEANGTATATAITSGAESGQMADGRGGRMGRPGGMFPGSGPGQDGSAPGQSGTGPGQSGNAAGQNAGPGMAPPMDGAPNQSGS</sequence>
<feature type="region of interest" description="Disordered" evidence="1">
    <location>
        <begin position="170"/>
        <end position="242"/>
    </location>
</feature>
<evidence type="ECO:0000313" key="2">
    <source>
        <dbReference type="EMBL" id="AHH16368.1"/>
    </source>
</evidence>
<dbReference type="Proteomes" id="UP000019150">
    <property type="component" value="Chromosome"/>
</dbReference>
<evidence type="ECO:0000313" key="3">
    <source>
        <dbReference type="Proteomes" id="UP000019150"/>
    </source>
</evidence>
<protein>
    <recommendedName>
        <fullName evidence="4">DUF5666 domain-containing protein</fullName>
    </recommendedName>
</protein>
<feature type="compositionally biased region" description="Low complexity" evidence="1">
    <location>
        <begin position="217"/>
        <end position="242"/>
    </location>
</feature>
<feature type="compositionally biased region" description="Low complexity" evidence="1">
    <location>
        <begin position="170"/>
        <end position="182"/>
    </location>
</feature>
<proteinExistence type="predicted"/>
<name>W5TBP8_9NOCA</name>
<reference evidence="2 3" key="1">
    <citation type="journal article" date="2014" name="Appl. Environ. Microbiol.">
        <title>Insights into the Microbial Degradation of Rubber and Gutta-Percha by Analysis of the Complete Genome of Nocardia nova SH22a.</title>
        <authorList>
            <person name="Luo Q."/>
            <person name="Hiessl S."/>
            <person name="Poehlein A."/>
            <person name="Daniel R."/>
            <person name="Steinbuchel A."/>
        </authorList>
    </citation>
    <scope>NUCLEOTIDE SEQUENCE [LARGE SCALE GENOMIC DNA]</scope>
    <source>
        <strain evidence="2">SH22a</strain>
    </source>
</reference>
<dbReference type="AlphaFoldDB" id="W5TBP8"/>
<feature type="compositionally biased region" description="Pro residues" evidence="1">
    <location>
        <begin position="1"/>
        <end position="14"/>
    </location>
</feature>
<dbReference type="KEGG" id="nno:NONO_c15670"/>
<evidence type="ECO:0008006" key="4">
    <source>
        <dbReference type="Google" id="ProtNLM"/>
    </source>
</evidence>
<feature type="region of interest" description="Disordered" evidence="1">
    <location>
        <begin position="1"/>
        <end position="34"/>
    </location>
</feature>
<dbReference type="EMBL" id="CP006850">
    <property type="protein sequence ID" value="AHH16368.1"/>
    <property type="molecule type" value="Genomic_DNA"/>
</dbReference>
<keyword evidence="3" id="KW-1185">Reference proteome</keyword>
<dbReference type="HOGENOM" id="CLU_1146280_0_0_11"/>
<feature type="compositionally biased region" description="Gly residues" evidence="1">
    <location>
        <begin position="64"/>
        <end position="89"/>
    </location>
</feature>